<keyword evidence="1" id="KW-0472">Membrane</keyword>
<feature type="transmembrane region" description="Helical" evidence="1">
    <location>
        <begin position="47"/>
        <end position="65"/>
    </location>
</feature>
<dbReference type="PANTHER" id="PTHR40763">
    <property type="entry name" value="MEMBRANE PROTEIN-RELATED"/>
    <property type="match status" value="1"/>
</dbReference>
<keyword evidence="1" id="KW-1133">Transmembrane helix</keyword>
<gene>
    <name evidence="3" type="ORF">H7U12_14685</name>
</gene>
<reference evidence="3 4" key="1">
    <citation type="journal article" date="2019" name="Int. J. Syst. Evol. Microbiol.">
        <title>Rufibacter sediminis sp. nov., isolated from freshwater lake sediment.</title>
        <authorList>
            <person name="Qu J.H."/>
            <person name="Zhang L.J."/>
            <person name="Fu Y.H."/>
            <person name="Li H.F."/>
        </authorList>
    </citation>
    <scope>NUCLEOTIDE SEQUENCE [LARGE SCALE GENOMIC DNA]</scope>
    <source>
        <strain evidence="3 4">H-1</strain>
    </source>
</reference>
<name>A0ABR6VVT2_9BACT</name>
<feature type="domain" description="LiaF transmembrane" evidence="2">
    <location>
        <begin position="28"/>
        <end position="120"/>
    </location>
</feature>
<dbReference type="RefSeq" id="WP_186639312.1">
    <property type="nucleotide sequence ID" value="NZ_JACOAF010000033.1"/>
</dbReference>
<keyword evidence="1" id="KW-0812">Transmembrane</keyword>
<accession>A0ABR6VVT2</accession>
<sequence length="280" mass="31107">MENQHIKRVGDYQRWDRPTSRGGRVGAGLLIMAIGALLLAYQMNAIVLPRWVFSWKMILIVIGVFSGIRHSFRNPGWIVPVIIGGVFLLEDLIPGLSIKPFMWPILLMVGGLWIIFKPRHTCEKHAKNVRRFGPQGPNFNKANFSKENYPNPNESFSRENASAESFSKEDFLTATAVFGGITKNVITKNFKGGDIVTFCGGAKYNLTHADIQGEVILNITEFFGGVSLIIPPHWRVRSEVITVFGGVDDKRGFVEAALETDKVLVLKGTVLCGGIEVKSY</sequence>
<keyword evidence="4" id="KW-1185">Reference proteome</keyword>
<feature type="transmembrane region" description="Helical" evidence="1">
    <location>
        <begin position="21"/>
        <end position="41"/>
    </location>
</feature>
<proteinExistence type="predicted"/>
<comment type="caution">
    <text evidence="3">The sequence shown here is derived from an EMBL/GenBank/DDBJ whole genome shotgun (WGS) entry which is preliminary data.</text>
</comment>
<dbReference type="InterPro" id="IPR054331">
    <property type="entry name" value="LiaF_TM"/>
</dbReference>
<evidence type="ECO:0000313" key="4">
    <source>
        <dbReference type="Proteomes" id="UP000659698"/>
    </source>
</evidence>
<dbReference type="PANTHER" id="PTHR40763:SF5">
    <property type="entry name" value="MEMBRANE PROTEIN"/>
    <property type="match status" value="1"/>
</dbReference>
<evidence type="ECO:0000256" key="1">
    <source>
        <dbReference type="SAM" id="Phobius"/>
    </source>
</evidence>
<organism evidence="3 4">
    <name type="scientific">Rufibacter sediminis</name>
    <dbReference type="NCBI Taxonomy" id="2762756"/>
    <lineage>
        <taxon>Bacteria</taxon>
        <taxon>Pseudomonadati</taxon>
        <taxon>Bacteroidota</taxon>
        <taxon>Cytophagia</taxon>
        <taxon>Cytophagales</taxon>
        <taxon>Hymenobacteraceae</taxon>
        <taxon>Rufibacter</taxon>
    </lineage>
</organism>
<dbReference type="Pfam" id="PF22570">
    <property type="entry name" value="LiaF-TM"/>
    <property type="match status" value="1"/>
</dbReference>
<feature type="transmembrane region" description="Helical" evidence="1">
    <location>
        <begin position="77"/>
        <end position="94"/>
    </location>
</feature>
<evidence type="ECO:0000313" key="3">
    <source>
        <dbReference type="EMBL" id="MBC3540938.1"/>
    </source>
</evidence>
<evidence type="ECO:0000259" key="2">
    <source>
        <dbReference type="Pfam" id="PF22570"/>
    </source>
</evidence>
<protein>
    <recommendedName>
        <fullName evidence="2">LiaF transmembrane domain-containing protein</fullName>
    </recommendedName>
</protein>
<dbReference type="EMBL" id="JACOAF010000033">
    <property type="protein sequence ID" value="MBC3540938.1"/>
    <property type="molecule type" value="Genomic_DNA"/>
</dbReference>
<dbReference type="Proteomes" id="UP000659698">
    <property type="component" value="Unassembled WGS sequence"/>
</dbReference>